<dbReference type="PANTHER" id="PTHR24361:SF433">
    <property type="entry name" value="PROTEIN KINASE DOMAIN-CONTAINING PROTEIN"/>
    <property type="match status" value="1"/>
</dbReference>
<dbReference type="InterPro" id="IPR008271">
    <property type="entry name" value="Ser/Thr_kinase_AS"/>
</dbReference>
<sequence>MSQKDSSPKCSIPLLLGKYIGKDIGKELNISELKNYILTECVGKGGFGEIYLLKDKKTDKSFAVKVIDFKKEDDITKFKKEKETYELFMKNKEACVKEFINCYLGIYKTDKFGLILMNYFQTDLRKAMNETSFSKLITENKSNLGKFVRWIKELVAAVSYMHANNIAHGDIKPDNILVSADGTLAITDFDTICSKTQCPIPTSITNYYASPDFDETTTASFKKSGQPVHKEIVQRSDWWAVCIIVLELWFGNDKTIQKFPAMITNFIKDVKNENGLVYNQISSLITNELPQSRLPPVEQTVISRILFSSYQLLKKIGLNSPSISDDINFYIKTINEQPKFASQKGGSNDDYYKMKYYKYKIKYLALK</sequence>
<organism evidence="11">
    <name type="scientific">Klosneuvirus KNV1</name>
    <dbReference type="NCBI Taxonomy" id="1977640"/>
    <lineage>
        <taxon>Viruses</taxon>
        <taxon>Varidnaviria</taxon>
        <taxon>Bamfordvirae</taxon>
        <taxon>Nucleocytoviricota</taxon>
        <taxon>Megaviricetes</taxon>
        <taxon>Imitervirales</taxon>
        <taxon>Mimiviridae</taxon>
        <taxon>Klosneuvirinae</taxon>
        <taxon>Klosneuvirus</taxon>
    </lineage>
</organism>
<evidence type="ECO:0000256" key="7">
    <source>
        <dbReference type="ARBA" id="ARBA00047899"/>
    </source>
</evidence>
<dbReference type="SUPFAM" id="SSF56112">
    <property type="entry name" value="Protein kinase-like (PK-like)"/>
    <property type="match status" value="1"/>
</dbReference>
<dbReference type="CDD" id="cd00180">
    <property type="entry name" value="PKc"/>
    <property type="match status" value="1"/>
</dbReference>
<dbReference type="InterPro" id="IPR017441">
    <property type="entry name" value="Protein_kinase_ATP_BS"/>
</dbReference>
<protein>
    <recommendedName>
        <fullName evidence="1">non-specific serine/threonine protein kinase</fullName>
        <ecNumber evidence="1">2.7.11.1</ecNumber>
    </recommendedName>
</protein>
<dbReference type="PROSITE" id="PS00107">
    <property type="entry name" value="PROTEIN_KINASE_ATP"/>
    <property type="match status" value="1"/>
</dbReference>
<evidence type="ECO:0000313" key="11">
    <source>
        <dbReference type="EMBL" id="ARF12263.1"/>
    </source>
</evidence>
<dbReference type="EC" id="2.7.11.1" evidence="1"/>
<dbReference type="EMBL" id="KY684111">
    <property type="protein sequence ID" value="ARF12263.1"/>
    <property type="molecule type" value="Genomic_DNA"/>
</dbReference>
<reference evidence="11" key="1">
    <citation type="journal article" date="2017" name="Science">
        <title>Giant viruses with an expanded complement of translation system components.</title>
        <authorList>
            <person name="Schulz F."/>
            <person name="Yutin N."/>
            <person name="Ivanova N.N."/>
            <person name="Ortega D.R."/>
            <person name="Lee T.K."/>
            <person name="Vierheilig J."/>
            <person name="Daims H."/>
            <person name="Horn M."/>
            <person name="Wagner M."/>
            <person name="Jensen G.J."/>
            <person name="Kyrpides N.C."/>
            <person name="Koonin E.V."/>
            <person name="Woyke T."/>
        </authorList>
    </citation>
    <scope>NUCLEOTIDE SEQUENCE</scope>
    <source>
        <strain evidence="11">KNV1</strain>
    </source>
</reference>
<name>A0A1V0SKM7_9VIRU</name>
<dbReference type="InterPro" id="IPR000719">
    <property type="entry name" value="Prot_kinase_dom"/>
</dbReference>
<dbReference type="Pfam" id="PF00069">
    <property type="entry name" value="Pkinase"/>
    <property type="match status" value="1"/>
</dbReference>
<gene>
    <name evidence="11" type="ORF">Klosneuvirus_4_78</name>
</gene>
<keyword evidence="3" id="KW-0808">Transferase</keyword>
<evidence type="ECO:0000256" key="2">
    <source>
        <dbReference type="ARBA" id="ARBA00022527"/>
    </source>
</evidence>
<comment type="catalytic activity">
    <reaction evidence="7">
        <text>L-threonyl-[protein] + ATP = O-phospho-L-threonyl-[protein] + ADP + H(+)</text>
        <dbReference type="Rhea" id="RHEA:46608"/>
        <dbReference type="Rhea" id="RHEA-COMP:11060"/>
        <dbReference type="Rhea" id="RHEA-COMP:11605"/>
        <dbReference type="ChEBI" id="CHEBI:15378"/>
        <dbReference type="ChEBI" id="CHEBI:30013"/>
        <dbReference type="ChEBI" id="CHEBI:30616"/>
        <dbReference type="ChEBI" id="CHEBI:61977"/>
        <dbReference type="ChEBI" id="CHEBI:456216"/>
        <dbReference type="EC" id="2.7.11.1"/>
    </reaction>
</comment>
<evidence type="ECO:0000256" key="5">
    <source>
        <dbReference type="ARBA" id="ARBA00022777"/>
    </source>
</evidence>
<comment type="catalytic activity">
    <reaction evidence="8">
        <text>L-seryl-[protein] + ATP = O-phospho-L-seryl-[protein] + ADP + H(+)</text>
        <dbReference type="Rhea" id="RHEA:17989"/>
        <dbReference type="Rhea" id="RHEA-COMP:9863"/>
        <dbReference type="Rhea" id="RHEA-COMP:11604"/>
        <dbReference type="ChEBI" id="CHEBI:15378"/>
        <dbReference type="ChEBI" id="CHEBI:29999"/>
        <dbReference type="ChEBI" id="CHEBI:30616"/>
        <dbReference type="ChEBI" id="CHEBI:83421"/>
        <dbReference type="ChEBI" id="CHEBI:456216"/>
        <dbReference type="EC" id="2.7.11.1"/>
    </reaction>
</comment>
<keyword evidence="2 11" id="KW-0723">Serine/threonine-protein kinase</keyword>
<feature type="domain" description="Protein kinase" evidence="10">
    <location>
        <begin position="36"/>
        <end position="313"/>
    </location>
</feature>
<evidence type="ECO:0000256" key="8">
    <source>
        <dbReference type="ARBA" id="ARBA00048679"/>
    </source>
</evidence>
<dbReference type="PROSITE" id="PS00108">
    <property type="entry name" value="PROTEIN_KINASE_ST"/>
    <property type="match status" value="1"/>
</dbReference>
<dbReference type="Gene3D" id="1.10.510.10">
    <property type="entry name" value="Transferase(Phosphotransferase) domain 1"/>
    <property type="match status" value="1"/>
</dbReference>
<dbReference type="PANTHER" id="PTHR24361">
    <property type="entry name" value="MITOGEN-ACTIVATED KINASE KINASE KINASE"/>
    <property type="match status" value="1"/>
</dbReference>
<keyword evidence="6 9" id="KW-0067">ATP-binding</keyword>
<dbReference type="SMART" id="SM00220">
    <property type="entry name" value="S_TKc"/>
    <property type="match status" value="1"/>
</dbReference>
<keyword evidence="4 9" id="KW-0547">Nucleotide-binding</keyword>
<evidence type="ECO:0000256" key="4">
    <source>
        <dbReference type="ARBA" id="ARBA00022741"/>
    </source>
</evidence>
<proteinExistence type="predicted"/>
<dbReference type="Gene3D" id="3.30.200.20">
    <property type="entry name" value="Phosphorylase Kinase, domain 1"/>
    <property type="match status" value="1"/>
</dbReference>
<evidence type="ECO:0000256" key="3">
    <source>
        <dbReference type="ARBA" id="ARBA00022679"/>
    </source>
</evidence>
<dbReference type="InterPro" id="IPR011009">
    <property type="entry name" value="Kinase-like_dom_sf"/>
</dbReference>
<dbReference type="GO" id="GO:0004674">
    <property type="term" value="F:protein serine/threonine kinase activity"/>
    <property type="evidence" value="ECO:0007669"/>
    <property type="project" value="UniProtKB-KW"/>
</dbReference>
<evidence type="ECO:0000256" key="1">
    <source>
        <dbReference type="ARBA" id="ARBA00012513"/>
    </source>
</evidence>
<evidence type="ECO:0000256" key="9">
    <source>
        <dbReference type="PROSITE-ProRule" id="PRU10141"/>
    </source>
</evidence>
<evidence type="ECO:0000256" key="6">
    <source>
        <dbReference type="ARBA" id="ARBA00022840"/>
    </source>
</evidence>
<keyword evidence="5 11" id="KW-0418">Kinase</keyword>
<evidence type="ECO:0000259" key="10">
    <source>
        <dbReference type="PROSITE" id="PS50011"/>
    </source>
</evidence>
<dbReference type="GO" id="GO:0005524">
    <property type="term" value="F:ATP binding"/>
    <property type="evidence" value="ECO:0007669"/>
    <property type="project" value="UniProtKB-UniRule"/>
</dbReference>
<feature type="binding site" evidence="9">
    <location>
        <position position="65"/>
    </location>
    <ligand>
        <name>ATP</name>
        <dbReference type="ChEBI" id="CHEBI:30616"/>
    </ligand>
</feature>
<dbReference type="InterPro" id="IPR053235">
    <property type="entry name" value="Ser_Thr_kinase"/>
</dbReference>
<dbReference type="PROSITE" id="PS50011">
    <property type="entry name" value="PROTEIN_KINASE_DOM"/>
    <property type="match status" value="1"/>
</dbReference>
<accession>A0A1V0SKM7</accession>